<gene>
    <name evidence="1" type="primary">WBGene00103380</name>
</gene>
<accession>A0A2A6BWV8</accession>
<dbReference type="Gene3D" id="3.30.40.10">
    <property type="entry name" value="Zinc/RING finger domain, C3HC4 (zinc finger)"/>
    <property type="match status" value="1"/>
</dbReference>
<dbReference type="InterPro" id="IPR017907">
    <property type="entry name" value="Znf_RING_CS"/>
</dbReference>
<evidence type="ECO:0000313" key="1">
    <source>
        <dbReference type="EnsemblMetazoa" id="PPA13826.1"/>
    </source>
</evidence>
<dbReference type="AlphaFoldDB" id="A0A2A6BWV8"/>
<dbReference type="InterPro" id="IPR001841">
    <property type="entry name" value="Znf_RING"/>
</dbReference>
<dbReference type="PANTHER" id="PTHR16450">
    <property type="entry name" value="RING FINGER PROTEIN 186"/>
    <property type="match status" value="1"/>
</dbReference>
<dbReference type="PROSITE" id="PS50089">
    <property type="entry name" value="ZF_RING_2"/>
    <property type="match status" value="1"/>
</dbReference>
<organism evidence="1 2">
    <name type="scientific">Pristionchus pacificus</name>
    <name type="common">Parasitic nematode worm</name>
    <dbReference type="NCBI Taxonomy" id="54126"/>
    <lineage>
        <taxon>Eukaryota</taxon>
        <taxon>Metazoa</taxon>
        <taxon>Ecdysozoa</taxon>
        <taxon>Nematoda</taxon>
        <taxon>Chromadorea</taxon>
        <taxon>Rhabditida</taxon>
        <taxon>Rhabditina</taxon>
        <taxon>Diplogasteromorpha</taxon>
        <taxon>Diplogasteroidea</taxon>
        <taxon>Neodiplogasteridae</taxon>
        <taxon>Pristionchus</taxon>
    </lineage>
</organism>
<dbReference type="SMART" id="SM00184">
    <property type="entry name" value="RING"/>
    <property type="match status" value="1"/>
</dbReference>
<dbReference type="SUPFAM" id="SSF57850">
    <property type="entry name" value="RING/U-box"/>
    <property type="match status" value="1"/>
</dbReference>
<dbReference type="InterPro" id="IPR013083">
    <property type="entry name" value="Znf_RING/FYVE/PHD"/>
</dbReference>
<protein>
    <submittedName>
        <fullName evidence="1">RING-type domain-containing protein</fullName>
    </submittedName>
</protein>
<dbReference type="Proteomes" id="UP000005239">
    <property type="component" value="Unassembled WGS sequence"/>
</dbReference>
<dbReference type="EnsemblMetazoa" id="PPA13826.1">
    <property type="protein sequence ID" value="PPA13826.1"/>
    <property type="gene ID" value="WBGene00103380"/>
</dbReference>
<evidence type="ECO:0000313" key="2">
    <source>
        <dbReference type="Proteomes" id="UP000005239"/>
    </source>
</evidence>
<keyword evidence="2" id="KW-1185">Reference proteome</keyword>
<accession>A0A8R1YIE4</accession>
<dbReference type="PANTHER" id="PTHR16450:SF1">
    <property type="entry name" value="PROTEIN CBG12045"/>
    <property type="match status" value="1"/>
</dbReference>
<proteinExistence type="predicted"/>
<sequence length="504" mass="55833">MIGRVLVGCLLLIAAAEARVDFEHSSILDEYDFQGQASVTINDLCASTCRIYASITPESKKLAGNILIQQQKGFISVADVAARVDPATGQKLYLEMSNTRTLTVANTNAQNAAGPLVLYIVRDAETYNEEIYEAEGLNRTHRTLPAIMTVMSAKPFTLTQPKYAMSGAKQTASVTMTGFDATNTGGVCKTFYHETFTSPFPGYTFEVNGPIITVAWDNHGGKVPQSEMVATLGISNIQQVAASGWIGSPGYHGCLDKQPYRSSLYDFHSDFHADIISKDELYIIYMTIETNANLLHQVHFTDPTTFIKYPISNSPADNPITLYMRIDDLAIDWKPTPDTFFLGRWNSPMPAATISHDARRAIFVQRMAYFRKNNERRELIDVKQLRSVRACGVCREADPAQRVWATACDHAVCRDCAYGKDVCPLCEKPTAFMRLGAHLPVADTLCAGLAAFSCIYVRDHAWFALSADDSPLHAAMVASPISDDPRRPGLVRRIAQFRQRNEEK</sequence>
<dbReference type="PROSITE" id="PS00518">
    <property type="entry name" value="ZF_RING_1"/>
    <property type="match status" value="1"/>
</dbReference>
<reference evidence="2" key="1">
    <citation type="journal article" date="2008" name="Nat. Genet.">
        <title>The Pristionchus pacificus genome provides a unique perspective on nematode lifestyle and parasitism.</title>
        <authorList>
            <person name="Dieterich C."/>
            <person name="Clifton S.W."/>
            <person name="Schuster L.N."/>
            <person name="Chinwalla A."/>
            <person name="Delehaunty K."/>
            <person name="Dinkelacker I."/>
            <person name="Fulton L."/>
            <person name="Fulton R."/>
            <person name="Godfrey J."/>
            <person name="Minx P."/>
            <person name="Mitreva M."/>
            <person name="Roeseler W."/>
            <person name="Tian H."/>
            <person name="Witte H."/>
            <person name="Yang S.P."/>
            <person name="Wilson R.K."/>
            <person name="Sommer R.J."/>
        </authorList>
    </citation>
    <scope>NUCLEOTIDE SEQUENCE [LARGE SCALE GENOMIC DNA]</scope>
    <source>
        <strain evidence="2">PS312</strain>
    </source>
</reference>
<name>A0A2A6BWV8_PRIPA</name>
<reference evidence="1" key="2">
    <citation type="submission" date="2022-06" db="UniProtKB">
        <authorList>
            <consortium name="EnsemblMetazoa"/>
        </authorList>
    </citation>
    <scope>IDENTIFICATION</scope>
    <source>
        <strain evidence="1">PS312</strain>
    </source>
</reference>